<evidence type="ECO:0000256" key="3">
    <source>
        <dbReference type="ARBA" id="ARBA00024867"/>
    </source>
</evidence>
<dbReference type="InterPro" id="IPR011006">
    <property type="entry name" value="CheY-like_superfamily"/>
</dbReference>
<dbReference type="EMBL" id="BAAACG010000001">
    <property type="protein sequence ID" value="GAA0732355.1"/>
    <property type="molecule type" value="Genomic_DNA"/>
</dbReference>
<organism evidence="6 7">
    <name type="scientific">Clostridium oceanicum</name>
    <dbReference type="NCBI Taxonomy" id="1543"/>
    <lineage>
        <taxon>Bacteria</taxon>
        <taxon>Bacillati</taxon>
        <taxon>Bacillota</taxon>
        <taxon>Clostridia</taxon>
        <taxon>Eubacteriales</taxon>
        <taxon>Clostridiaceae</taxon>
        <taxon>Clostridium</taxon>
    </lineage>
</organism>
<dbReference type="Proteomes" id="UP001501510">
    <property type="component" value="Unassembled WGS sequence"/>
</dbReference>
<feature type="modified residue" description="4-aspartylphosphate" evidence="4">
    <location>
        <position position="57"/>
    </location>
</feature>
<gene>
    <name evidence="6" type="ORF">GCM10008906_01820</name>
</gene>
<dbReference type="InterPro" id="IPR001789">
    <property type="entry name" value="Sig_transdc_resp-reg_receiver"/>
</dbReference>
<evidence type="ECO:0000313" key="6">
    <source>
        <dbReference type="EMBL" id="GAA0732355.1"/>
    </source>
</evidence>
<dbReference type="PANTHER" id="PTHR44591">
    <property type="entry name" value="STRESS RESPONSE REGULATOR PROTEIN 1"/>
    <property type="match status" value="1"/>
</dbReference>
<dbReference type="PANTHER" id="PTHR44591:SF3">
    <property type="entry name" value="RESPONSE REGULATORY DOMAIN-CONTAINING PROTEIN"/>
    <property type="match status" value="1"/>
</dbReference>
<sequence>MDINKKNILVVDDSQSVRNYMKMILERAKYRVFVAKDGQEAIDIYRKYKCIDLVVTDIYMPRKTGGDLIMELKKENNNIKIIAFSDGGKYNFSNESGECESIGATYFIKKENINNELVDLVNKIFSK</sequence>
<dbReference type="RefSeq" id="WP_343757891.1">
    <property type="nucleotide sequence ID" value="NZ_BAAACG010000001.1"/>
</dbReference>
<evidence type="ECO:0000259" key="5">
    <source>
        <dbReference type="PROSITE" id="PS50110"/>
    </source>
</evidence>
<feature type="domain" description="Response regulatory" evidence="5">
    <location>
        <begin position="7"/>
        <end position="125"/>
    </location>
</feature>
<keyword evidence="7" id="KW-1185">Reference proteome</keyword>
<protein>
    <recommendedName>
        <fullName evidence="1">Stage 0 sporulation protein A homolog</fullName>
    </recommendedName>
</protein>
<evidence type="ECO:0000256" key="1">
    <source>
        <dbReference type="ARBA" id="ARBA00018672"/>
    </source>
</evidence>
<comment type="function">
    <text evidence="3">May play the central regulatory role in sporulation. It may be an element of the effector pathway responsible for the activation of sporulation genes in response to nutritional stress. Spo0A may act in concert with spo0H (a sigma factor) to control the expression of some genes that are critical to the sporulation process.</text>
</comment>
<dbReference type="CDD" id="cd00156">
    <property type="entry name" value="REC"/>
    <property type="match status" value="1"/>
</dbReference>
<dbReference type="SMART" id="SM00448">
    <property type="entry name" value="REC"/>
    <property type="match status" value="1"/>
</dbReference>
<evidence type="ECO:0000256" key="4">
    <source>
        <dbReference type="PROSITE-ProRule" id="PRU00169"/>
    </source>
</evidence>
<proteinExistence type="predicted"/>
<accession>A0ABP3UIY4</accession>
<evidence type="ECO:0000256" key="2">
    <source>
        <dbReference type="ARBA" id="ARBA00022553"/>
    </source>
</evidence>
<dbReference type="Gene3D" id="3.40.50.2300">
    <property type="match status" value="1"/>
</dbReference>
<keyword evidence="2 4" id="KW-0597">Phosphoprotein</keyword>
<dbReference type="PROSITE" id="PS50110">
    <property type="entry name" value="RESPONSE_REGULATORY"/>
    <property type="match status" value="1"/>
</dbReference>
<reference evidence="7" key="1">
    <citation type="journal article" date="2019" name="Int. J. Syst. Evol. Microbiol.">
        <title>The Global Catalogue of Microorganisms (GCM) 10K type strain sequencing project: providing services to taxonomists for standard genome sequencing and annotation.</title>
        <authorList>
            <consortium name="The Broad Institute Genomics Platform"/>
            <consortium name="The Broad Institute Genome Sequencing Center for Infectious Disease"/>
            <person name="Wu L."/>
            <person name="Ma J."/>
        </authorList>
    </citation>
    <scope>NUCLEOTIDE SEQUENCE [LARGE SCALE GENOMIC DNA]</scope>
    <source>
        <strain evidence="7">JCM 1407</strain>
    </source>
</reference>
<name>A0ABP3UIY4_9CLOT</name>
<dbReference type="InterPro" id="IPR050595">
    <property type="entry name" value="Bact_response_regulator"/>
</dbReference>
<comment type="caution">
    <text evidence="6">The sequence shown here is derived from an EMBL/GenBank/DDBJ whole genome shotgun (WGS) entry which is preliminary data.</text>
</comment>
<dbReference type="Pfam" id="PF00072">
    <property type="entry name" value="Response_reg"/>
    <property type="match status" value="1"/>
</dbReference>
<evidence type="ECO:0000313" key="7">
    <source>
        <dbReference type="Proteomes" id="UP001501510"/>
    </source>
</evidence>
<dbReference type="SUPFAM" id="SSF52172">
    <property type="entry name" value="CheY-like"/>
    <property type="match status" value="1"/>
</dbReference>